<dbReference type="PANTHER" id="PTHR30388:SF4">
    <property type="entry name" value="MOLYBDENUM COFACTOR INSERTION CHAPERONE PAOD"/>
    <property type="match status" value="1"/>
</dbReference>
<dbReference type="KEGG" id="pus:CKA81_04010"/>
<dbReference type="InterPro" id="IPR052698">
    <property type="entry name" value="MoCofactor_Util/Proc"/>
</dbReference>
<proteinExistence type="predicted"/>
<evidence type="ECO:0008006" key="5">
    <source>
        <dbReference type="Google" id="ProtNLM"/>
    </source>
</evidence>
<dbReference type="InterPro" id="IPR036291">
    <property type="entry name" value="NAD(P)-bd_dom_sf"/>
</dbReference>
<dbReference type="InterPro" id="IPR027051">
    <property type="entry name" value="XdhC_Rossmann_dom"/>
</dbReference>
<organism evidence="3 4">
    <name type="scientific">Pollutimonas thiosulfatoxidans</name>
    <dbReference type="NCBI Taxonomy" id="2028345"/>
    <lineage>
        <taxon>Bacteria</taxon>
        <taxon>Pseudomonadati</taxon>
        <taxon>Pseudomonadota</taxon>
        <taxon>Betaproteobacteria</taxon>
        <taxon>Burkholderiales</taxon>
        <taxon>Alcaligenaceae</taxon>
        <taxon>Pollutimonas</taxon>
    </lineage>
</organism>
<dbReference type="Pfam" id="PF13478">
    <property type="entry name" value="XdhC_C"/>
    <property type="match status" value="1"/>
</dbReference>
<sequence length="322" mass="35344">MNSTDLSVLTRSIEWLEAGRRVALVTVVQTWGSAPRPEGAWLAIRDDGQIYGSVSGGCIEDDLIRQVRHGGLLDYATPQITVYGVAQGDANRFGLPCGGTLKLVIEPRPDLAMLQELLRRIRAKQITVRDLDIPSGACELHNADRTATLSFDGRRMRSVYGPRWRLVLIGAGELSQCVAQIAMGADYDVVIIDPREEFLDGLSLAGVDLRRGMPDDTILELDIDPHTAIVALTHDPKLDDMALFEALKSAAFYVGALGSRRNTRIRKERLLEFDLTPTDIARLHGPTGLYLGARTPAEIAVAILAELTCAKYHVPIVQKRDP</sequence>
<accession>A0A410G9X9</accession>
<keyword evidence="4" id="KW-1185">Reference proteome</keyword>
<dbReference type="RefSeq" id="WP_128354151.1">
    <property type="nucleotide sequence ID" value="NZ_CP022987.1"/>
</dbReference>
<dbReference type="AlphaFoldDB" id="A0A410G9X9"/>
<name>A0A410G9X9_9BURK</name>
<dbReference type="SUPFAM" id="SSF51735">
    <property type="entry name" value="NAD(P)-binding Rossmann-fold domains"/>
    <property type="match status" value="1"/>
</dbReference>
<dbReference type="InterPro" id="IPR003777">
    <property type="entry name" value="XdhC_CoxI"/>
</dbReference>
<dbReference type="PANTHER" id="PTHR30388">
    <property type="entry name" value="ALDEHYDE OXIDOREDUCTASE MOLYBDENUM COFACTOR ASSEMBLY PROTEIN"/>
    <property type="match status" value="1"/>
</dbReference>
<dbReference type="Proteomes" id="UP000283474">
    <property type="component" value="Chromosome"/>
</dbReference>
<feature type="domain" description="XdhC- CoxI" evidence="1">
    <location>
        <begin position="15"/>
        <end position="69"/>
    </location>
</feature>
<evidence type="ECO:0000313" key="3">
    <source>
        <dbReference type="EMBL" id="QAA93096.1"/>
    </source>
</evidence>
<evidence type="ECO:0000259" key="1">
    <source>
        <dbReference type="Pfam" id="PF02625"/>
    </source>
</evidence>
<dbReference type="Pfam" id="PF02625">
    <property type="entry name" value="XdhC_CoxI"/>
    <property type="match status" value="1"/>
</dbReference>
<dbReference type="OrthoDB" id="9815497at2"/>
<evidence type="ECO:0000259" key="2">
    <source>
        <dbReference type="Pfam" id="PF13478"/>
    </source>
</evidence>
<reference evidence="3 4" key="1">
    <citation type="submission" date="2017-08" db="EMBL/GenBank/DDBJ databases">
        <authorList>
            <person name="Park S.-J."/>
            <person name="Kim H."/>
        </authorList>
    </citation>
    <scope>NUCLEOTIDE SEQUENCE [LARGE SCALE GENOMIC DNA]</scope>
    <source>
        <strain evidence="4">ye3</strain>
    </source>
</reference>
<gene>
    <name evidence="3" type="ORF">CKA81_04010</name>
</gene>
<feature type="domain" description="XdhC Rossmann" evidence="2">
    <location>
        <begin position="166"/>
        <end position="307"/>
    </location>
</feature>
<protein>
    <recommendedName>
        <fullName evidence="5">Lipoprotein</fullName>
    </recommendedName>
</protein>
<dbReference type="EMBL" id="CP022987">
    <property type="protein sequence ID" value="QAA93096.1"/>
    <property type="molecule type" value="Genomic_DNA"/>
</dbReference>
<dbReference type="Gene3D" id="3.40.50.720">
    <property type="entry name" value="NAD(P)-binding Rossmann-like Domain"/>
    <property type="match status" value="1"/>
</dbReference>
<evidence type="ECO:0000313" key="4">
    <source>
        <dbReference type="Proteomes" id="UP000283474"/>
    </source>
</evidence>